<organism evidence="1 2">
    <name type="scientific">Mycena metata</name>
    <dbReference type="NCBI Taxonomy" id="1033252"/>
    <lineage>
        <taxon>Eukaryota</taxon>
        <taxon>Fungi</taxon>
        <taxon>Dikarya</taxon>
        <taxon>Basidiomycota</taxon>
        <taxon>Agaricomycotina</taxon>
        <taxon>Agaricomycetes</taxon>
        <taxon>Agaricomycetidae</taxon>
        <taxon>Agaricales</taxon>
        <taxon>Marasmiineae</taxon>
        <taxon>Mycenaceae</taxon>
        <taxon>Mycena</taxon>
    </lineage>
</organism>
<reference evidence="1" key="1">
    <citation type="submission" date="2023-03" db="EMBL/GenBank/DDBJ databases">
        <title>Massive genome expansion in bonnet fungi (Mycena s.s.) driven by repeated elements and novel gene families across ecological guilds.</title>
        <authorList>
            <consortium name="Lawrence Berkeley National Laboratory"/>
            <person name="Harder C.B."/>
            <person name="Miyauchi S."/>
            <person name="Viragh M."/>
            <person name="Kuo A."/>
            <person name="Thoen E."/>
            <person name="Andreopoulos B."/>
            <person name="Lu D."/>
            <person name="Skrede I."/>
            <person name="Drula E."/>
            <person name="Henrissat B."/>
            <person name="Morin E."/>
            <person name="Kohler A."/>
            <person name="Barry K."/>
            <person name="LaButti K."/>
            <person name="Morin E."/>
            <person name="Salamov A."/>
            <person name="Lipzen A."/>
            <person name="Mereny Z."/>
            <person name="Hegedus B."/>
            <person name="Baldrian P."/>
            <person name="Stursova M."/>
            <person name="Weitz H."/>
            <person name="Taylor A."/>
            <person name="Grigoriev I.V."/>
            <person name="Nagy L.G."/>
            <person name="Martin F."/>
            <person name="Kauserud H."/>
        </authorList>
    </citation>
    <scope>NUCLEOTIDE SEQUENCE</scope>
    <source>
        <strain evidence="1">CBHHK182m</strain>
    </source>
</reference>
<dbReference type="EMBL" id="JARKIB010000044">
    <property type="protein sequence ID" value="KAJ7757525.1"/>
    <property type="molecule type" value="Genomic_DNA"/>
</dbReference>
<protein>
    <submittedName>
        <fullName evidence="1">Uncharacterized protein</fullName>
    </submittedName>
</protein>
<sequence>MVPSAAGGRPHPPDHNLDPIAIYSRALQAYTLRLWTESLKAVEERRAQKEIPKVAHQADLALKKRKKVRRSSATTTS</sequence>
<proteinExistence type="predicted"/>
<dbReference type="AlphaFoldDB" id="A0AAD7NEZ2"/>
<keyword evidence="2" id="KW-1185">Reference proteome</keyword>
<evidence type="ECO:0000313" key="1">
    <source>
        <dbReference type="EMBL" id="KAJ7757525.1"/>
    </source>
</evidence>
<evidence type="ECO:0000313" key="2">
    <source>
        <dbReference type="Proteomes" id="UP001215598"/>
    </source>
</evidence>
<accession>A0AAD7NEZ2</accession>
<name>A0AAD7NEZ2_9AGAR</name>
<dbReference type="Proteomes" id="UP001215598">
    <property type="component" value="Unassembled WGS sequence"/>
</dbReference>
<gene>
    <name evidence="1" type="ORF">B0H16DRAFT_1536924</name>
</gene>
<comment type="caution">
    <text evidence="1">The sequence shown here is derived from an EMBL/GenBank/DDBJ whole genome shotgun (WGS) entry which is preliminary data.</text>
</comment>